<evidence type="ECO:0000313" key="1">
    <source>
        <dbReference type="EMBL" id="MDX2911015.1"/>
    </source>
</evidence>
<dbReference type="EMBL" id="JARAVY010000007">
    <property type="protein sequence ID" value="MDX2911015.1"/>
    <property type="molecule type" value="Genomic_DNA"/>
</dbReference>
<keyword evidence="2" id="KW-1185">Reference proteome</keyword>
<comment type="caution">
    <text evidence="1">The sequence shown here is derived from an EMBL/GenBank/DDBJ whole genome shotgun (WGS) entry which is preliminary data.</text>
</comment>
<organism evidence="1 2">
    <name type="scientific">Streptomyces griseiscabiei</name>
    <dbReference type="NCBI Taxonomy" id="2993540"/>
    <lineage>
        <taxon>Bacteria</taxon>
        <taxon>Bacillati</taxon>
        <taxon>Actinomycetota</taxon>
        <taxon>Actinomycetes</taxon>
        <taxon>Kitasatosporales</taxon>
        <taxon>Streptomycetaceae</taxon>
        <taxon>Streptomyces</taxon>
    </lineage>
</organism>
<proteinExistence type="predicted"/>
<protein>
    <submittedName>
        <fullName evidence="1">Uncharacterized protein</fullName>
    </submittedName>
</protein>
<dbReference type="Proteomes" id="UP001271723">
    <property type="component" value="Unassembled WGS sequence"/>
</dbReference>
<accession>A0ABU4L5F4</accession>
<reference evidence="1 2" key="1">
    <citation type="journal article" date="2023" name="Microb. Genom.">
        <title>Mesoterricola silvestris gen. nov., sp. nov., Mesoterricola sediminis sp. nov., Geothrix oryzae sp. nov., Geothrix edaphica sp. nov., Geothrix rubra sp. nov., and Geothrix limicola sp. nov., six novel members of Acidobacteriota isolated from soils.</title>
        <authorList>
            <person name="Weisberg A.J."/>
            <person name="Pearce E."/>
            <person name="Kramer C.G."/>
            <person name="Chang J.H."/>
            <person name="Clarke C.R."/>
        </authorList>
    </citation>
    <scope>NUCLEOTIDE SEQUENCE [LARGE SCALE GENOMIC DNA]</scope>
    <source>
        <strain evidence="1 2">NRRL_B-2795</strain>
    </source>
</reference>
<name>A0ABU4L5F4_9ACTN</name>
<evidence type="ECO:0000313" key="2">
    <source>
        <dbReference type="Proteomes" id="UP001271723"/>
    </source>
</evidence>
<sequence length="50" mass="5684">MMAMAEWLDQWMQRAPLLPGDRPRDLLDRVEDLGEALDGDLGEALDEAEE</sequence>
<gene>
    <name evidence="1" type="ORF">PV517_20230</name>
</gene>
<dbReference type="RefSeq" id="WP_179202911.1">
    <property type="nucleotide sequence ID" value="NZ_JAGJBZ010000001.1"/>
</dbReference>